<keyword evidence="10" id="KW-0325">Glycoprotein</keyword>
<comment type="subunit">
    <text evidence="15">Homotetramer; each monomer provides an independent glycerol/water pore. Could also exist in other oligomeric states.</text>
</comment>
<dbReference type="SUPFAM" id="SSF81338">
    <property type="entry name" value="Aquaporin-like"/>
    <property type="match status" value="2"/>
</dbReference>
<evidence type="ECO:0000256" key="2">
    <source>
        <dbReference type="ARBA" id="ARBA00006175"/>
    </source>
</evidence>
<keyword evidence="5" id="KW-1003">Cell membrane</keyword>
<evidence type="ECO:0000256" key="1">
    <source>
        <dbReference type="ARBA" id="ARBA00004651"/>
    </source>
</evidence>
<dbReference type="InterPro" id="IPR022357">
    <property type="entry name" value="MIP_CS"/>
</dbReference>
<evidence type="ECO:0000256" key="4">
    <source>
        <dbReference type="ARBA" id="ARBA00022448"/>
    </source>
</evidence>
<feature type="transmembrane region" description="Helical" evidence="16">
    <location>
        <begin position="472"/>
        <end position="490"/>
    </location>
</feature>
<feature type="transmembrane region" description="Helical" evidence="16">
    <location>
        <begin position="385"/>
        <end position="405"/>
    </location>
</feature>
<feature type="transmembrane region" description="Helical" evidence="16">
    <location>
        <begin position="232"/>
        <end position="251"/>
    </location>
</feature>
<feature type="transmembrane region" description="Helical" evidence="16">
    <location>
        <begin position="342"/>
        <end position="364"/>
    </location>
</feature>
<feature type="transmembrane region" description="Helical" evidence="16">
    <location>
        <begin position="92"/>
        <end position="112"/>
    </location>
</feature>
<evidence type="ECO:0000256" key="5">
    <source>
        <dbReference type="ARBA" id="ARBA00022475"/>
    </source>
</evidence>
<dbReference type="InterPro" id="IPR023275">
    <property type="entry name" value="Aquaporin_3"/>
</dbReference>
<keyword evidence="6 16" id="KW-0812">Transmembrane</keyword>
<comment type="catalytic activity">
    <reaction evidence="12">
        <text>H2O(in) = H2O(out)</text>
        <dbReference type="Rhea" id="RHEA:29667"/>
        <dbReference type="ChEBI" id="CHEBI:15377"/>
    </reaction>
</comment>
<evidence type="ECO:0000256" key="6">
    <source>
        <dbReference type="ARBA" id="ARBA00022692"/>
    </source>
</evidence>
<dbReference type="Proteomes" id="UP000596742">
    <property type="component" value="Unassembled WGS sequence"/>
</dbReference>
<comment type="similarity">
    <text evidence="2">Belongs to the MIP/aquaporin (TC 1.A.8) family.</text>
</comment>
<feature type="transmembrane region" description="Helical" evidence="16">
    <location>
        <begin position="179"/>
        <end position="197"/>
    </location>
</feature>
<dbReference type="Pfam" id="PF00230">
    <property type="entry name" value="MIP"/>
    <property type="match status" value="2"/>
</dbReference>
<dbReference type="PROSITE" id="PS00221">
    <property type="entry name" value="MIP"/>
    <property type="match status" value="2"/>
</dbReference>
<evidence type="ECO:0000256" key="14">
    <source>
        <dbReference type="ARBA" id="ARBA00049592"/>
    </source>
</evidence>
<evidence type="ECO:0000313" key="18">
    <source>
        <dbReference type="Proteomes" id="UP000596742"/>
    </source>
</evidence>
<dbReference type="PANTHER" id="PTHR43829">
    <property type="entry name" value="AQUAPORIN OR AQUAGLYCEROPORIN RELATED"/>
    <property type="match status" value="1"/>
</dbReference>
<comment type="catalytic activity">
    <reaction evidence="13">
        <text>glycerol(in) = glycerol(out)</text>
        <dbReference type="Rhea" id="RHEA:29675"/>
        <dbReference type="ChEBI" id="CHEBI:17754"/>
    </reaction>
</comment>
<keyword evidence="7" id="KW-0677">Repeat</keyword>
<reference evidence="17" key="1">
    <citation type="submission" date="2018-11" db="EMBL/GenBank/DDBJ databases">
        <authorList>
            <person name="Alioto T."/>
            <person name="Alioto T."/>
        </authorList>
    </citation>
    <scope>NUCLEOTIDE SEQUENCE</scope>
</reference>
<evidence type="ECO:0000256" key="16">
    <source>
        <dbReference type="SAM" id="Phobius"/>
    </source>
</evidence>
<feature type="transmembrane region" description="Helical" evidence="16">
    <location>
        <begin position="308"/>
        <end position="330"/>
    </location>
</feature>
<dbReference type="Gene3D" id="1.20.1080.10">
    <property type="entry name" value="Glycerol uptake facilitator protein"/>
    <property type="match status" value="2"/>
</dbReference>
<organism evidence="17 18">
    <name type="scientific">Mytilus galloprovincialis</name>
    <name type="common">Mediterranean mussel</name>
    <dbReference type="NCBI Taxonomy" id="29158"/>
    <lineage>
        <taxon>Eukaryota</taxon>
        <taxon>Metazoa</taxon>
        <taxon>Spiralia</taxon>
        <taxon>Lophotrochozoa</taxon>
        <taxon>Mollusca</taxon>
        <taxon>Bivalvia</taxon>
        <taxon>Autobranchia</taxon>
        <taxon>Pteriomorphia</taxon>
        <taxon>Mytilida</taxon>
        <taxon>Mytiloidea</taxon>
        <taxon>Mytilidae</taxon>
        <taxon>Mytilinae</taxon>
        <taxon>Mytilus</taxon>
    </lineage>
</organism>
<comment type="subcellular location">
    <subcellularLocation>
        <location evidence="1">Cell membrane</location>
        <topology evidence="1">Multi-pass membrane protein</topology>
    </subcellularLocation>
</comment>
<feature type="transmembrane region" description="Helical" evidence="16">
    <location>
        <begin position="15"/>
        <end position="37"/>
    </location>
</feature>
<dbReference type="PANTHER" id="PTHR43829:SF9">
    <property type="entry name" value="AQUAPORIN-9"/>
    <property type="match status" value="1"/>
</dbReference>
<feature type="transmembrane region" description="Helical" evidence="16">
    <location>
        <begin position="143"/>
        <end position="167"/>
    </location>
</feature>
<evidence type="ECO:0000256" key="15">
    <source>
        <dbReference type="ARBA" id="ARBA00049716"/>
    </source>
</evidence>
<dbReference type="GO" id="GO:0015250">
    <property type="term" value="F:water channel activity"/>
    <property type="evidence" value="ECO:0007669"/>
    <property type="project" value="TreeGrafter"/>
</dbReference>
<keyword evidence="9 16" id="KW-0472">Membrane</keyword>
<dbReference type="EMBL" id="UYJE01003342">
    <property type="protein sequence ID" value="VDI18495.1"/>
    <property type="molecule type" value="Genomic_DNA"/>
</dbReference>
<feature type="non-terminal residue" evidence="17">
    <location>
        <position position="589"/>
    </location>
</feature>
<evidence type="ECO:0000313" key="17">
    <source>
        <dbReference type="EMBL" id="VDI18495.1"/>
    </source>
</evidence>
<gene>
    <name evidence="17" type="ORF">MGAL_10B024971</name>
</gene>
<dbReference type="InterPro" id="IPR000425">
    <property type="entry name" value="MIP"/>
</dbReference>
<dbReference type="InterPro" id="IPR023271">
    <property type="entry name" value="Aquaporin-like"/>
</dbReference>
<dbReference type="OrthoDB" id="3222at2759"/>
<proteinExistence type="inferred from homology"/>
<dbReference type="PRINTS" id="PR02015">
    <property type="entry name" value="AQUAPORIN3"/>
</dbReference>
<evidence type="ECO:0000256" key="10">
    <source>
        <dbReference type="ARBA" id="ARBA00023180"/>
    </source>
</evidence>
<keyword evidence="4" id="KW-0813">Transport</keyword>
<comment type="caution">
    <text evidence="17">The sequence shown here is derived from an EMBL/GenBank/DDBJ whole genome shotgun (WGS) entry which is preliminary data.</text>
</comment>
<keyword evidence="8 16" id="KW-1133">Transmembrane helix</keyword>
<dbReference type="GO" id="GO:0015254">
    <property type="term" value="F:glycerol channel activity"/>
    <property type="evidence" value="ECO:0007669"/>
    <property type="project" value="TreeGrafter"/>
</dbReference>
<evidence type="ECO:0000256" key="11">
    <source>
        <dbReference type="ARBA" id="ARBA00033020"/>
    </source>
</evidence>
<dbReference type="GO" id="GO:0016323">
    <property type="term" value="C:basolateral plasma membrane"/>
    <property type="evidence" value="ECO:0007669"/>
    <property type="project" value="TreeGrafter"/>
</dbReference>
<dbReference type="NCBIfam" id="TIGR00861">
    <property type="entry name" value="MIP"/>
    <property type="match status" value="2"/>
</dbReference>
<protein>
    <recommendedName>
        <fullName evidence="3">Aquaporin-3</fullName>
    </recommendedName>
    <alternativeName>
        <fullName evidence="11">Aquaglyceroporin-3</fullName>
    </alternativeName>
</protein>
<evidence type="ECO:0000256" key="3">
    <source>
        <dbReference type="ARBA" id="ARBA00020971"/>
    </source>
</evidence>
<dbReference type="InterPro" id="IPR050363">
    <property type="entry name" value="MIP/Aquaporin"/>
</dbReference>
<evidence type="ECO:0000256" key="8">
    <source>
        <dbReference type="ARBA" id="ARBA00022989"/>
    </source>
</evidence>
<feature type="transmembrane region" description="Helical" evidence="16">
    <location>
        <begin position="525"/>
        <end position="544"/>
    </location>
</feature>
<evidence type="ECO:0000256" key="13">
    <source>
        <dbReference type="ARBA" id="ARBA00049405"/>
    </source>
</evidence>
<comment type="function">
    <text evidence="14">Aquaglyceroporins form homotetrameric transmembrane channels, with each monomer independently mediating glycerol and water transport across the plasma membrane along their osmotic gradient. Could also be permeable to urea. Also participates in cell permeability to H2O2 and H2O2-mediated signaling. In skin, transports glycerol to the epidermis and stratum corneum, where it maintains hydration, elasticity, and supports lipid biosynthesis for barrier repair. In kidney, contributes to the reabsorption of water, helping the body maintain proper fluid balance.</text>
</comment>
<sequence length="589" mass="64518">ISKVRIRNNIARETLAEFLGTFTLIVFGDGSVAQSVLSRDGVGNHSSIHWSWGLAVTMGVYISGGISGGHLNPAVTVAMACIKKVPWKKVPLYMLGQYLGSFVASAVIYFVYYDALNEYDGGTRMVSGPNATAGIWSTYPQQFASVATCFGDQLLATGMLLICILAITDERNMETPKGLMPIAIGLIVTVIGMTYHLNCGYAINPARDLAPRIFTSVAGWGVGVFSYNDYKYFWIPVLGPHVGAILGAFLYQILIGFHWPEVVEISSDIQIQEMNNKFSVITKTKYMKILRFLLNKFRIRNNIIRETFAEFLGTFTLIIFGDGSVAQAVLSRNTVGNHMSIHWSWGIGVTMGVYIAGGISGGHLNPAVTVALACIKKVQWKKVPFYMLGQYLGAFVASVTIYFVYYDALNSFDGGNRMVSGANGTAGIWATYPQDFASVATCIGDQLLGTAMLLCCVLAVTDDRNMETHKGLIPFSIGLIVVVIGMTYHFNCGYAINPARDLGPRIFTAIAGWGLEVFSYNDYKYFWIPVLGPHVGAILGAFLYQFLIGFHWSEVVEITSDIPIKEIKNTVVTEKAGHTYDNRSLSPDS</sequence>
<dbReference type="PRINTS" id="PR00783">
    <property type="entry name" value="MINTRINSICP"/>
</dbReference>
<keyword evidence="18" id="KW-1185">Reference proteome</keyword>
<feature type="transmembrane region" description="Helical" evidence="16">
    <location>
        <begin position="49"/>
        <end position="71"/>
    </location>
</feature>
<feature type="transmembrane region" description="Helical" evidence="16">
    <location>
        <begin position="436"/>
        <end position="460"/>
    </location>
</feature>
<evidence type="ECO:0000256" key="12">
    <source>
        <dbReference type="ARBA" id="ARBA00034651"/>
    </source>
</evidence>
<evidence type="ECO:0000256" key="7">
    <source>
        <dbReference type="ARBA" id="ARBA00022737"/>
    </source>
</evidence>
<dbReference type="FunFam" id="1.20.1080.10:FF:000005">
    <property type="entry name" value="Aquaporin 3"/>
    <property type="match status" value="2"/>
</dbReference>
<evidence type="ECO:0000256" key="9">
    <source>
        <dbReference type="ARBA" id="ARBA00023136"/>
    </source>
</evidence>
<accession>A0A8B6DFP8</accession>
<dbReference type="CDD" id="cd00333">
    <property type="entry name" value="MIP"/>
    <property type="match status" value="2"/>
</dbReference>
<name>A0A8B6DFP8_MYTGA</name>
<dbReference type="AlphaFoldDB" id="A0A8B6DFP8"/>